<evidence type="ECO:0000313" key="1">
    <source>
        <dbReference type="EMBL" id="MBB3929918.1"/>
    </source>
</evidence>
<comment type="caution">
    <text evidence="1">The sequence shown here is derived from an EMBL/GenBank/DDBJ whole genome shotgun (WGS) entry which is preliminary data.</text>
</comment>
<dbReference type="Proteomes" id="UP000553963">
    <property type="component" value="Unassembled WGS sequence"/>
</dbReference>
<accession>A0A840AKM6</accession>
<reference evidence="1 2" key="1">
    <citation type="submission" date="2020-08" db="EMBL/GenBank/DDBJ databases">
        <title>Genomic Encyclopedia of Type Strains, Phase IV (KMG-IV): sequencing the most valuable type-strain genomes for metagenomic binning, comparative biology and taxonomic classification.</title>
        <authorList>
            <person name="Goeker M."/>
        </authorList>
    </citation>
    <scope>NUCLEOTIDE SEQUENCE [LARGE SCALE GENOMIC DNA]</scope>
    <source>
        <strain evidence="1 2">DSM 25966</strain>
    </source>
</reference>
<protein>
    <submittedName>
        <fullName evidence="1">Uncharacterized protein</fullName>
    </submittedName>
</protein>
<dbReference type="RefSeq" id="WP_183397528.1">
    <property type="nucleotide sequence ID" value="NZ_JACIDS010000001.1"/>
</dbReference>
<name>A0A840AKM6_9HYPH</name>
<gene>
    <name evidence="1" type="ORF">GGR25_000937</name>
</gene>
<proteinExistence type="predicted"/>
<keyword evidence="2" id="KW-1185">Reference proteome</keyword>
<dbReference type="InterPro" id="IPR026988">
    <property type="entry name" value="YaaC-like"/>
</dbReference>
<sequence>MRQTVEKECPRLRRDEALATLEQAEDFYVMGTERGTEAAQPLALYYSYMNLLKTFCLTRGARSTFDQAQHGLKERLRAGRRELVDAYLVADQTTAARAQNFDELYGLLTGTHLAGQANYDLPALLPQILPGHRLWAQASGKVERFIAIHDLQFWHDATAHTLWLRIYLQADDLSRLNVSHTRLLAESGLGATFREVQSDVPRQICLEQTATQPCPNNYPADHIHHVVETVRPSLWTTVSSIPPYRRYYLYLCPPAELPHRLPQLLSMYAVTFYLGSITRYRPHHFDALLQGAFGPRVRDFVTGQPLQFLYLMASEMARRDVAKPSIL</sequence>
<dbReference type="Pfam" id="PF14175">
    <property type="entry name" value="YaaC"/>
    <property type="match status" value="1"/>
</dbReference>
<organism evidence="1 2">
    <name type="scientific">Kaistia hirudinis</name>
    <dbReference type="NCBI Taxonomy" id="1293440"/>
    <lineage>
        <taxon>Bacteria</taxon>
        <taxon>Pseudomonadati</taxon>
        <taxon>Pseudomonadota</taxon>
        <taxon>Alphaproteobacteria</taxon>
        <taxon>Hyphomicrobiales</taxon>
        <taxon>Kaistiaceae</taxon>
        <taxon>Kaistia</taxon>
    </lineage>
</organism>
<dbReference type="AlphaFoldDB" id="A0A840AKM6"/>
<evidence type="ECO:0000313" key="2">
    <source>
        <dbReference type="Proteomes" id="UP000553963"/>
    </source>
</evidence>
<dbReference type="EMBL" id="JACIDS010000001">
    <property type="protein sequence ID" value="MBB3929918.1"/>
    <property type="molecule type" value="Genomic_DNA"/>
</dbReference>